<dbReference type="InterPro" id="IPR027417">
    <property type="entry name" value="P-loop_NTPase"/>
</dbReference>
<dbReference type="Gene3D" id="3.40.50.300">
    <property type="entry name" value="P-loop containing nucleotide triphosphate hydrolases"/>
    <property type="match status" value="1"/>
</dbReference>
<dbReference type="AlphaFoldDB" id="A0A1T4V8H8"/>
<keyword evidence="9" id="KW-1185">Reference proteome</keyword>
<dbReference type="PANTHER" id="PTHR30121:SF12">
    <property type="entry name" value="TYPE IV SECRETION SYSTEM PROTEIN CAGE"/>
    <property type="match status" value="1"/>
</dbReference>
<dbReference type="SUPFAM" id="SSF52540">
    <property type="entry name" value="P-loop containing nucleoside triphosphate hydrolases"/>
    <property type="match status" value="1"/>
</dbReference>
<evidence type="ECO:0000256" key="2">
    <source>
        <dbReference type="ARBA" id="ARBA00022741"/>
    </source>
</evidence>
<dbReference type="InterPro" id="IPR018145">
    <property type="entry name" value="CagE_TrbE_VirB_cntrl_dom"/>
</dbReference>
<comment type="similarity">
    <text evidence="1">Belongs to the TrbE/VirB4 family.</text>
</comment>
<protein>
    <recommendedName>
        <fullName evidence="5">Type IV secretion system protein virB4</fullName>
    </recommendedName>
</protein>
<dbReference type="RefSeq" id="WP_078753653.1">
    <property type="nucleotide sequence ID" value="NZ_FUXU01000055.1"/>
</dbReference>
<proteinExistence type="inferred from homology"/>
<dbReference type="PANTHER" id="PTHR30121">
    <property type="entry name" value="UNCHARACTERIZED PROTEIN YJGR-RELATED"/>
    <property type="match status" value="1"/>
</dbReference>
<name>A0A1T4V8H8_9GAMM</name>
<evidence type="ECO:0000259" key="6">
    <source>
        <dbReference type="Pfam" id="PF03135"/>
    </source>
</evidence>
<dbReference type="NCBIfam" id="TIGR00929">
    <property type="entry name" value="VirB4_CagE"/>
    <property type="match status" value="1"/>
</dbReference>
<dbReference type="InterPro" id="IPR051162">
    <property type="entry name" value="T4SS_component"/>
</dbReference>
<keyword evidence="4" id="KW-0843">Virulence</keyword>
<dbReference type="Pfam" id="PF19044">
    <property type="entry name" value="P-loop_TraG"/>
    <property type="match status" value="1"/>
</dbReference>
<gene>
    <name evidence="8" type="ORF">SAMN02745132_03450</name>
</gene>
<dbReference type="InterPro" id="IPR004346">
    <property type="entry name" value="CagE_TrbE_VirB"/>
</dbReference>
<feature type="domain" description="CagE TrbE VirB component of type IV transporter system central" evidence="6">
    <location>
        <begin position="180"/>
        <end position="371"/>
    </location>
</feature>
<evidence type="ECO:0000256" key="4">
    <source>
        <dbReference type="ARBA" id="ARBA00023026"/>
    </source>
</evidence>
<evidence type="ECO:0000256" key="1">
    <source>
        <dbReference type="ARBA" id="ARBA00006512"/>
    </source>
</evidence>
<evidence type="ECO:0000256" key="3">
    <source>
        <dbReference type="ARBA" id="ARBA00022840"/>
    </source>
</evidence>
<organism evidence="8 9">
    <name type="scientific">Enterovibrio nigricans DSM 22720</name>
    <dbReference type="NCBI Taxonomy" id="1121868"/>
    <lineage>
        <taxon>Bacteria</taxon>
        <taxon>Pseudomonadati</taxon>
        <taxon>Pseudomonadota</taxon>
        <taxon>Gammaproteobacteria</taxon>
        <taxon>Vibrionales</taxon>
        <taxon>Vibrionaceae</taxon>
        <taxon>Enterovibrio</taxon>
    </lineage>
</organism>
<sequence>MFGIPKFFDAINNESPLADFIPYSSHVSSNTLMTKDGALVRIFKLDGLSFETKDNDDLTLAHQRLNSLYKSLAEINVSLWTHCVRRKIKHSIEGEFDDAFSQRFDDRYHAMFGDAVMVNHLYVTVVQRASESKLKKGRFDIQAAKARLAARLDEFEQIADRIQTNLSSYNVTALGISDGISEPLTFLNYLLTAQWQRVKASSAEIHTMIGHAWMKVDHETIELEATGNTRYLQGLDIKEYCQDSYCGVLDSLLYTPYEFVLTQSFSFFNRKQGLSYLKARERQLANSGDDAITQIAAMSQAKNDLADGQFAMGEYHFSIMVIGDSLEAVKQHRSNAQKLLSDKDIMAVPTKIANDATFFAQLPANWQYRPRVAGLTSLNFASFAPFHNFLIGKRDGNPWGAAVTRLKTLSGHPFFFNFHYTVDGENNVGDQVAGNTRMIGMTGSGKTVALGLFYCQAQKYAQNNPFSTVFFDKDRGAEVMIRALGGHYLRVQDGKPSGFNPFQMDATPRNLSFLKNLVRVLTKRPDMPLSVFEEQSIDQAVNTVMAMDKSMRRLSLINQNIAVGTSKEEIANSIKLRLNKWCQGGEFGWVFDNPVDELDFTIARNIGIDGTEFLDNDDARTPISMYLLHRMEDIIDGRRFIYVMDEAWKWVNDEAFSDFVGNKQLTIRKQNGLGVFATQLPSSLLNSPQGAALVQSCSTEIYLPNPKAKRSEYVEGFGLTEKEFHVVQNLGEKSRLCLIKQGSNSAVCSLAMPDMGDELTLLSAGSKELPFFDEAVAEVGNNPSDWIPVFLDKVKAMKKRSAAAKHQPH</sequence>
<dbReference type="EMBL" id="FUXU01000055">
    <property type="protein sequence ID" value="SKA61259.1"/>
    <property type="molecule type" value="Genomic_DNA"/>
</dbReference>
<accession>A0A1T4V8H8</accession>
<evidence type="ECO:0000313" key="8">
    <source>
        <dbReference type="EMBL" id="SKA61259.1"/>
    </source>
</evidence>
<feature type="domain" description="TraG P-loop" evidence="7">
    <location>
        <begin position="434"/>
        <end position="731"/>
    </location>
</feature>
<evidence type="ECO:0000259" key="7">
    <source>
        <dbReference type="Pfam" id="PF19044"/>
    </source>
</evidence>
<dbReference type="InterPro" id="IPR043964">
    <property type="entry name" value="P-loop_TraG"/>
</dbReference>
<dbReference type="Pfam" id="PF03135">
    <property type="entry name" value="CagE_TrbE_VirB"/>
    <property type="match status" value="1"/>
</dbReference>
<dbReference type="OrthoDB" id="5555485at2"/>
<evidence type="ECO:0000313" key="9">
    <source>
        <dbReference type="Proteomes" id="UP000190162"/>
    </source>
</evidence>
<reference evidence="9" key="1">
    <citation type="submission" date="2017-02" db="EMBL/GenBank/DDBJ databases">
        <authorList>
            <person name="Varghese N."/>
            <person name="Submissions S."/>
        </authorList>
    </citation>
    <scope>NUCLEOTIDE SEQUENCE [LARGE SCALE GENOMIC DNA]</scope>
    <source>
        <strain evidence="9">DSM 22720</strain>
    </source>
</reference>
<keyword evidence="2" id="KW-0547">Nucleotide-binding</keyword>
<dbReference type="GO" id="GO:0005524">
    <property type="term" value="F:ATP binding"/>
    <property type="evidence" value="ECO:0007669"/>
    <property type="project" value="UniProtKB-KW"/>
</dbReference>
<dbReference type="Proteomes" id="UP000190162">
    <property type="component" value="Unassembled WGS sequence"/>
</dbReference>
<evidence type="ECO:0000256" key="5">
    <source>
        <dbReference type="ARBA" id="ARBA00023635"/>
    </source>
</evidence>
<keyword evidence="3" id="KW-0067">ATP-binding</keyword>